<feature type="compositionally biased region" description="Polar residues" evidence="1">
    <location>
        <begin position="58"/>
        <end position="68"/>
    </location>
</feature>
<sequence length="274" mass="30036">MSLLSPEPHHKNNEDNPPLEPSVSSILPHKARDLKDKDGNTWTAWSELGDGTVEHSETSTTDTSKSILPTTVTATMLPSMQGPIQEIDSSTTDEVDHTTATSTVTWTDSATLTFIDVSSSPQVSLSTVEWIGVTIGIISVFAAVSAVLLIFVLRRRRASRPAESQNNISIRLDNIPVAPLVSQWSRNTSSSSNIPRSNYTDSRELRTTFVPHRPGVIGPPPTYEGDQKYHTGEYQEQDIGIQEHAGEASGPGYEAYSSAVYNDPKRKGKQREEF</sequence>
<keyword evidence="2" id="KW-1133">Transmembrane helix</keyword>
<gene>
    <name evidence="3" type="ORF">FHETE_4455</name>
</gene>
<organism evidence="3 4">
    <name type="scientific">Fusarium heterosporum</name>
    <dbReference type="NCBI Taxonomy" id="42747"/>
    <lineage>
        <taxon>Eukaryota</taxon>
        <taxon>Fungi</taxon>
        <taxon>Dikarya</taxon>
        <taxon>Ascomycota</taxon>
        <taxon>Pezizomycotina</taxon>
        <taxon>Sordariomycetes</taxon>
        <taxon>Hypocreomycetidae</taxon>
        <taxon>Hypocreales</taxon>
        <taxon>Nectriaceae</taxon>
        <taxon>Fusarium</taxon>
        <taxon>Fusarium heterosporum species complex</taxon>
    </lineage>
</organism>
<feature type="region of interest" description="Disordered" evidence="1">
    <location>
        <begin position="46"/>
        <end position="68"/>
    </location>
</feature>
<keyword evidence="2" id="KW-0472">Membrane</keyword>
<feature type="region of interest" description="Disordered" evidence="1">
    <location>
        <begin position="209"/>
        <end position="274"/>
    </location>
</feature>
<feature type="transmembrane region" description="Helical" evidence="2">
    <location>
        <begin position="130"/>
        <end position="153"/>
    </location>
</feature>
<evidence type="ECO:0000313" key="4">
    <source>
        <dbReference type="Proteomes" id="UP000567885"/>
    </source>
</evidence>
<evidence type="ECO:0000256" key="2">
    <source>
        <dbReference type="SAM" id="Phobius"/>
    </source>
</evidence>
<accession>A0A8H5WUA3</accession>
<dbReference type="AlphaFoldDB" id="A0A8H5WUA3"/>
<proteinExistence type="predicted"/>
<reference evidence="3 4" key="1">
    <citation type="submission" date="2020-05" db="EMBL/GenBank/DDBJ databases">
        <title>Identification and distribution of gene clusters putatively required for synthesis of sphingolipid metabolism inhibitors in phylogenetically diverse species of the filamentous fungus Fusarium.</title>
        <authorList>
            <person name="Kim H.-S."/>
            <person name="Busman M."/>
            <person name="Brown D.W."/>
            <person name="Divon H."/>
            <person name="Uhlig S."/>
            <person name="Proctor R.H."/>
        </authorList>
    </citation>
    <scope>NUCLEOTIDE SEQUENCE [LARGE SCALE GENOMIC DNA]</scope>
    <source>
        <strain evidence="3 4">NRRL 20693</strain>
    </source>
</reference>
<keyword evidence="4" id="KW-1185">Reference proteome</keyword>
<name>A0A8H5WUA3_FUSHE</name>
<evidence type="ECO:0000256" key="1">
    <source>
        <dbReference type="SAM" id="MobiDB-lite"/>
    </source>
</evidence>
<feature type="region of interest" description="Disordered" evidence="1">
    <location>
        <begin position="1"/>
        <end position="25"/>
    </location>
</feature>
<keyword evidence="2" id="KW-0812">Transmembrane</keyword>
<dbReference type="EMBL" id="JAAGWQ010000075">
    <property type="protein sequence ID" value="KAF5670548.1"/>
    <property type="molecule type" value="Genomic_DNA"/>
</dbReference>
<evidence type="ECO:0000313" key="3">
    <source>
        <dbReference type="EMBL" id="KAF5670548.1"/>
    </source>
</evidence>
<protein>
    <submittedName>
        <fullName evidence="3">Uncharacterized protein</fullName>
    </submittedName>
</protein>
<dbReference type="Proteomes" id="UP000567885">
    <property type="component" value="Unassembled WGS sequence"/>
</dbReference>
<dbReference type="OrthoDB" id="5106342at2759"/>
<comment type="caution">
    <text evidence="3">The sequence shown here is derived from an EMBL/GenBank/DDBJ whole genome shotgun (WGS) entry which is preliminary data.</text>
</comment>